<evidence type="ECO:0000256" key="11">
    <source>
        <dbReference type="ARBA" id="ARBA00023447"/>
    </source>
</evidence>
<dbReference type="GO" id="GO:0006310">
    <property type="term" value="P:DNA recombination"/>
    <property type="evidence" value="ECO:0007669"/>
    <property type="project" value="UniProtKB-UniRule"/>
</dbReference>
<keyword evidence="4 13" id="KW-0479">Metal-binding</keyword>
<comment type="function">
    <text evidence="13">Endonuclease that resolves Holliday junction intermediates in genetic recombination. Cleaves mobile four-strand junctions by introducing symmetrical nicks in paired strands. Promotes annealing of linear ssDNA with homologous dsDNA. Required for DNA repair, homologous recombination and chromosome segregation.</text>
</comment>
<evidence type="ECO:0000313" key="15">
    <source>
        <dbReference type="EMBL" id="TLQ49201.1"/>
    </source>
</evidence>
<dbReference type="GO" id="GO:0005737">
    <property type="term" value="C:cytoplasm"/>
    <property type="evidence" value="ECO:0007669"/>
    <property type="project" value="UniProtKB-SubCell"/>
</dbReference>
<feature type="binding site" evidence="13">
    <location>
        <position position="97"/>
    </location>
    <ligand>
        <name>Mg(2+)</name>
        <dbReference type="ChEBI" id="CHEBI:18420"/>
    </ligand>
</feature>
<dbReference type="GO" id="GO:0000287">
    <property type="term" value="F:magnesium ion binding"/>
    <property type="evidence" value="ECO:0007669"/>
    <property type="project" value="UniProtKB-UniRule"/>
</dbReference>
<evidence type="ECO:0000256" key="2">
    <source>
        <dbReference type="ARBA" id="ARBA00022490"/>
    </source>
</evidence>
<dbReference type="EC" id="3.1.21.10" evidence="13 14"/>
<dbReference type="PIRSF" id="PIRSF037785">
    <property type="entry name" value="RecU"/>
    <property type="match status" value="1"/>
</dbReference>
<dbReference type="Gene3D" id="3.40.1350.10">
    <property type="match status" value="1"/>
</dbReference>
<name>A0A5R9EGF9_9LACT</name>
<feature type="binding site" evidence="13">
    <location>
        <position position="84"/>
    </location>
    <ligand>
        <name>Mg(2+)</name>
        <dbReference type="ChEBI" id="CHEBI:18420"/>
    </ligand>
</feature>
<comment type="similarity">
    <text evidence="11 13">Belongs to the RecU family.</text>
</comment>
<organism evidence="15 16">
    <name type="scientific">Ruoffia tabacinasalis</name>
    <dbReference type="NCBI Taxonomy" id="87458"/>
    <lineage>
        <taxon>Bacteria</taxon>
        <taxon>Bacillati</taxon>
        <taxon>Bacillota</taxon>
        <taxon>Bacilli</taxon>
        <taxon>Lactobacillales</taxon>
        <taxon>Aerococcaceae</taxon>
        <taxon>Ruoffia</taxon>
    </lineage>
</organism>
<comment type="subcellular location">
    <subcellularLocation>
        <location evidence="1 13">Cytoplasm</location>
    </subcellularLocation>
</comment>
<dbReference type="Pfam" id="PF03838">
    <property type="entry name" value="RecU"/>
    <property type="match status" value="1"/>
</dbReference>
<keyword evidence="5 13" id="KW-0255">Endonuclease</keyword>
<evidence type="ECO:0000256" key="9">
    <source>
        <dbReference type="ARBA" id="ARBA00023172"/>
    </source>
</evidence>
<comment type="cofactor">
    <cofactor evidence="13">
        <name>Mg(2+)</name>
        <dbReference type="ChEBI" id="CHEBI:18420"/>
    </cofactor>
    <text evidence="13">Binds 1 Mg(2+) ion per subunit.</text>
</comment>
<feature type="site" description="Transition state stabilizer" evidence="13">
    <location>
        <position position="99"/>
    </location>
</feature>
<sequence>MVKYPMGHGPKKQIKLKRNKKINYGSRGMSLEERLNKSNEYYLTHNLAVIHKKPTPIQVVRVDYPKRSAARITEAYYRHASTTDYNGVYQGKYIDFEAKETKNKTSFPLSNLPEHQREHMLSCLDQGGIAFLIVSFSELDEIYLLPYQYIHQYIKNNDKQSLTYDFIKDNGYECPTGIFPMIDYLKALDKYLLEKN</sequence>
<feature type="binding site" evidence="13">
    <location>
        <position position="82"/>
    </location>
    <ligand>
        <name>Mg(2+)</name>
        <dbReference type="ChEBI" id="CHEBI:18420"/>
    </ligand>
</feature>
<reference evidence="15 16" key="1">
    <citation type="submission" date="2019-05" db="EMBL/GenBank/DDBJ databases">
        <title>The metagenome of a microbial culture collection derived from dairy environment covers the genomic content of the human microbiome.</title>
        <authorList>
            <person name="Roder T."/>
            <person name="Wuthrich D."/>
            <person name="Sattari Z."/>
            <person name="Von Ah U."/>
            <person name="Bar C."/>
            <person name="Ronchi F."/>
            <person name="Macpherson A.J."/>
            <person name="Ganal-Vonarburg S.C."/>
            <person name="Bruggmann R."/>
            <person name="Vergeres G."/>
        </authorList>
    </citation>
    <scope>NUCLEOTIDE SEQUENCE [LARGE SCALE GENOMIC DNA]</scope>
    <source>
        <strain evidence="15 16">FAM 24227</strain>
    </source>
</reference>
<evidence type="ECO:0000256" key="1">
    <source>
        <dbReference type="ARBA" id="ARBA00004496"/>
    </source>
</evidence>
<evidence type="ECO:0000256" key="7">
    <source>
        <dbReference type="ARBA" id="ARBA00022801"/>
    </source>
</evidence>
<evidence type="ECO:0000313" key="16">
    <source>
        <dbReference type="Proteomes" id="UP000306420"/>
    </source>
</evidence>
<dbReference type="GO" id="GO:0006281">
    <property type="term" value="P:DNA repair"/>
    <property type="evidence" value="ECO:0007669"/>
    <property type="project" value="UniProtKB-UniRule"/>
</dbReference>
<evidence type="ECO:0000256" key="4">
    <source>
        <dbReference type="ARBA" id="ARBA00022723"/>
    </source>
</evidence>
<dbReference type="InterPro" id="IPR011856">
    <property type="entry name" value="tRNA_endonuc-like_dom_sf"/>
</dbReference>
<dbReference type="InterPro" id="IPR004612">
    <property type="entry name" value="Resolv_RecU"/>
</dbReference>
<dbReference type="CDD" id="cd22354">
    <property type="entry name" value="RecU-like"/>
    <property type="match status" value="1"/>
</dbReference>
<comment type="catalytic activity">
    <reaction evidence="13">
        <text>Endonucleolytic cleavage at a junction such as a reciprocal single-stranded crossover between two homologous DNA duplexes (Holliday junction).</text>
        <dbReference type="EC" id="3.1.21.10"/>
    </reaction>
</comment>
<keyword evidence="3 13" id="KW-0540">Nuclease</keyword>
<evidence type="ECO:0000256" key="10">
    <source>
        <dbReference type="ARBA" id="ARBA00023204"/>
    </source>
</evidence>
<keyword evidence="6 13" id="KW-0227">DNA damage</keyword>
<dbReference type="EMBL" id="VBSP01000003">
    <property type="protein sequence ID" value="TLQ49201.1"/>
    <property type="molecule type" value="Genomic_DNA"/>
</dbReference>
<dbReference type="NCBIfam" id="NF002581">
    <property type="entry name" value="PRK02234.1-2"/>
    <property type="match status" value="1"/>
</dbReference>
<evidence type="ECO:0000256" key="14">
    <source>
        <dbReference type="NCBIfam" id="TIGR00648"/>
    </source>
</evidence>
<keyword evidence="2 13" id="KW-0963">Cytoplasm</keyword>
<evidence type="ECO:0000256" key="6">
    <source>
        <dbReference type="ARBA" id="ARBA00022763"/>
    </source>
</evidence>
<evidence type="ECO:0000256" key="3">
    <source>
        <dbReference type="ARBA" id="ARBA00022722"/>
    </source>
</evidence>
<dbReference type="GO" id="GO:0003676">
    <property type="term" value="F:nucleic acid binding"/>
    <property type="evidence" value="ECO:0007669"/>
    <property type="project" value="InterPro"/>
</dbReference>
<evidence type="ECO:0000256" key="12">
    <source>
        <dbReference type="ARBA" id="ARBA00029523"/>
    </source>
</evidence>
<dbReference type="NCBIfam" id="NF002584">
    <property type="entry name" value="PRK02234.1-5"/>
    <property type="match status" value="1"/>
</dbReference>
<keyword evidence="8 13" id="KW-0460">Magnesium</keyword>
<comment type="caution">
    <text evidence="15">The sequence shown here is derived from an EMBL/GenBank/DDBJ whole genome shotgun (WGS) entry which is preliminary data.</text>
</comment>
<accession>A0A5R9EGF9</accession>
<evidence type="ECO:0000256" key="8">
    <source>
        <dbReference type="ARBA" id="ARBA00022842"/>
    </source>
</evidence>
<dbReference type="InterPro" id="IPR011335">
    <property type="entry name" value="Restrct_endonuc-II-like"/>
</dbReference>
<dbReference type="OrthoDB" id="9783592at2"/>
<dbReference type="GO" id="GO:0007059">
    <property type="term" value="P:chromosome segregation"/>
    <property type="evidence" value="ECO:0007669"/>
    <property type="project" value="UniProtKB-UniRule"/>
</dbReference>
<evidence type="ECO:0000256" key="13">
    <source>
        <dbReference type="HAMAP-Rule" id="MF_00130"/>
    </source>
</evidence>
<feature type="binding site" evidence="13">
    <location>
        <position position="116"/>
    </location>
    <ligand>
        <name>Mg(2+)</name>
        <dbReference type="ChEBI" id="CHEBI:18420"/>
    </ligand>
</feature>
<dbReference type="AlphaFoldDB" id="A0A5R9EGF9"/>
<dbReference type="SUPFAM" id="SSF52980">
    <property type="entry name" value="Restriction endonuclease-like"/>
    <property type="match status" value="1"/>
</dbReference>
<keyword evidence="9 13" id="KW-0233">DNA recombination</keyword>
<gene>
    <name evidence="13 15" type="primary">recU</name>
    <name evidence="15" type="ORF">FEZ33_02075</name>
</gene>
<proteinExistence type="inferred from homology"/>
<dbReference type="HAMAP" id="MF_00130">
    <property type="entry name" value="RecU"/>
    <property type="match status" value="1"/>
</dbReference>
<keyword evidence="10 13" id="KW-0234">DNA repair</keyword>
<evidence type="ECO:0000256" key="5">
    <source>
        <dbReference type="ARBA" id="ARBA00022759"/>
    </source>
</evidence>
<dbReference type="GO" id="GO:0008821">
    <property type="term" value="F:crossover junction DNA endonuclease activity"/>
    <property type="evidence" value="ECO:0007669"/>
    <property type="project" value="UniProtKB-EC"/>
</dbReference>
<protein>
    <recommendedName>
        <fullName evidence="12 13">Holliday junction resolvase RecU</fullName>
        <ecNumber evidence="13 14">3.1.21.10</ecNumber>
    </recommendedName>
    <alternativeName>
        <fullName evidence="13">Recombination protein U homolog</fullName>
    </alternativeName>
</protein>
<dbReference type="Proteomes" id="UP000306420">
    <property type="component" value="Unassembled WGS sequence"/>
</dbReference>
<dbReference type="NCBIfam" id="TIGR00648">
    <property type="entry name" value="recU"/>
    <property type="match status" value="1"/>
</dbReference>
<keyword evidence="7 13" id="KW-0378">Hydrolase</keyword>